<comment type="subcellular location">
    <subcellularLocation>
        <location evidence="5">Cytoplasm</location>
        <location evidence="5">Cytoskeleton</location>
        <location evidence="5">Microtubule organizing center</location>
    </subcellularLocation>
</comment>
<evidence type="ECO:0000256" key="2">
    <source>
        <dbReference type="ARBA" id="ARBA00022490"/>
    </source>
</evidence>
<dbReference type="Proteomes" id="UP001447188">
    <property type="component" value="Unassembled WGS sequence"/>
</dbReference>
<evidence type="ECO:0000313" key="10">
    <source>
        <dbReference type="Proteomes" id="UP001447188"/>
    </source>
</evidence>
<name>A0ABR3GX66_9PEZI</name>
<gene>
    <name evidence="9" type="primary">alp4</name>
    <name evidence="9" type="ORF">Q9L58_000502</name>
</gene>
<organism evidence="9 10">
    <name type="scientific">Discina gigas</name>
    <dbReference type="NCBI Taxonomy" id="1032678"/>
    <lineage>
        <taxon>Eukaryota</taxon>
        <taxon>Fungi</taxon>
        <taxon>Dikarya</taxon>
        <taxon>Ascomycota</taxon>
        <taxon>Pezizomycotina</taxon>
        <taxon>Pezizomycetes</taxon>
        <taxon>Pezizales</taxon>
        <taxon>Discinaceae</taxon>
        <taxon>Discina</taxon>
    </lineage>
</organism>
<dbReference type="PANTHER" id="PTHR19302">
    <property type="entry name" value="GAMMA TUBULIN COMPLEX PROTEIN"/>
    <property type="match status" value="1"/>
</dbReference>
<dbReference type="PANTHER" id="PTHR19302:SF13">
    <property type="entry name" value="GAMMA-TUBULIN COMPLEX COMPONENT 2"/>
    <property type="match status" value="1"/>
</dbReference>
<keyword evidence="3 5" id="KW-0493">Microtubule</keyword>
<feature type="compositionally biased region" description="Basic and acidic residues" evidence="6">
    <location>
        <begin position="14"/>
        <end position="31"/>
    </location>
</feature>
<keyword evidence="4 5" id="KW-0206">Cytoskeleton</keyword>
<comment type="similarity">
    <text evidence="1 5">Belongs to the TUBGCP family.</text>
</comment>
<keyword evidence="2 5" id="KW-0963">Cytoplasm</keyword>
<dbReference type="Gene3D" id="1.20.120.1900">
    <property type="entry name" value="Gamma-tubulin complex, C-terminal domain"/>
    <property type="match status" value="1"/>
</dbReference>
<feature type="region of interest" description="Disordered" evidence="6">
    <location>
        <begin position="1"/>
        <end position="137"/>
    </location>
</feature>
<feature type="compositionally biased region" description="Basic and acidic residues" evidence="6">
    <location>
        <begin position="67"/>
        <end position="77"/>
    </location>
</feature>
<evidence type="ECO:0000256" key="1">
    <source>
        <dbReference type="ARBA" id="ARBA00010337"/>
    </source>
</evidence>
<dbReference type="InterPro" id="IPR041470">
    <property type="entry name" value="GCP_N"/>
</dbReference>
<evidence type="ECO:0000256" key="4">
    <source>
        <dbReference type="ARBA" id="ARBA00023212"/>
    </source>
</evidence>
<comment type="caution">
    <text evidence="9">The sequence shown here is derived from an EMBL/GenBank/DDBJ whole genome shotgun (WGS) entry which is preliminary data.</text>
</comment>
<feature type="compositionally biased region" description="Basic and acidic residues" evidence="6">
    <location>
        <begin position="122"/>
        <end position="137"/>
    </location>
</feature>
<dbReference type="InterPro" id="IPR007259">
    <property type="entry name" value="GCP"/>
</dbReference>
<evidence type="ECO:0000256" key="5">
    <source>
        <dbReference type="RuleBase" id="RU363050"/>
    </source>
</evidence>
<dbReference type="InterPro" id="IPR040457">
    <property type="entry name" value="GCP_C"/>
</dbReference>
<sequence length="920" mass="103164">MASTGSSRGYPPESSRRGTARDPTTRPRSNTDRTAPPPPQPQAQPTAVPTGSRRTTNRPGAGGSVIGEKRTTERTHITETTITGRRVKSPSREKNASPNVAVGGGRGTPLGTAPTHMPSLHRPIEQEPPRTDGSRWGRRRANEERLSNIFERRTAPWNPEATLIPPTTAPLASRISIPPLASQMPPSKRPPPLEHMTLELQEASILEDLLFVFMGYEGQYVRFHETYNPALEPDRLAGPTFRIVSGLDPSLRDLSTAMLKMATHYGAVEAFVEVQSREEFGAVNHALCAAIRKLLRDYLVLIAQLEHQFLTSPSFTLHILHLHTLPTCHMMFQLYSLAREMLRRNSMLEDDNDDSVDDYDDVENILESLREGGDIAGASGVPGAKICKGGSVLGLLTHRLASMAGDPAARSLLSMLLREASRPYMNMLNEWLHHGMIRDPHAEFLVKEQKSIKRERLEEDYTDEYWEKRYTVRDGDVPPQLEAVKEKVLLAGKYLNVVRECGGVDVSKTGKDVPQSFDDIRFLENVNSAYAHANESLLQLLLTTHALPARLRSLKHYFFLDRSDFFSYFLELAGPELAKPAKKVNVGKLQSLLDLALRQPGSIAASDPFKEDVKVQMNEVGLTKWLMRVVSVSGIDEGATLEEQRAPVASIEDDKLIIGFNALELDYSVPFPLSLVISRKTVLRYQLLFRYLLSLRHLETLLVQAWQDHNKLHTWKHKSEHPQVELWKRRVWTLRARMLVFVQQLLYFCTSEVVEPNWNALMRRLGEVKTVDELMQDHVDFLDTCLKECMLTNSKLLKIHAKIMLTCTLFAPYTANLSKALMIADPGLALPKPGRPGNRYGSGHAVPMEVAEEERFDQARLDKLGDNVAKYEENFSRHLKILLDALNYYAATETVVLLGLCARLSTASNEADSGGTVMMG</sequence>
<evidence type="ECO:0000259" key="8">
    <source>
        <dbReference type="Pfam" id="PF17681"/>
    </source>
</evidence>
<feature type="domain" description="Gamma tubulin complex component protein N-terminal" evidence="8">
    <location>
        <begin position="206"/>
        <end position="542"/>
    </location>
</feature>
<reference evidence="9 10" key="1">
    <citation type="submission" date="2024-02" db="EMBL/GenBank/DDBJ databases">
        <title>Discinaceae phylogenomics.</title>
        <authorList>
            <person name="Dirks A.C."/>
            <person name="James T.Y."/>
        </authorList>
    </citation>
    <scope>NUCLEOTIDE SEQUENCE [LARGE SCALE GENOMIC DNA]</scope>
    <source>
        <strain evidence="9 10">ACD0624</strain>
    </source>
</reference>
<dbReference type="EMBL" id="JBBBZM010000003">
    <property type="protein sequence ID" value="KAL0640531.1"/>
    <property type="molecule type" value="Genomic_DNA"/>
</dbReference>
<feature type="domain" description="Gamma tubulin complex component C-terminal" evidence="7">
    <location>
        <begin position="547"/>
        <end position="905"/>
    </location>
</feature>
<evidence type="ECO:0000313" key="9">
    <source>
        <dbReference type="EMBL" id="KAL0640531.1"/>
    </source>
</evidence>
<dbReference type="Pfam" id="PF04130">
    <property type="entry name" value="GCP_C_terminal"/>
    <property type="match status" value="1"/>
</dbReference>
<keyword evidence="10" id="KW-1185">Reference proteome</keyword>
<evidence type="ECO:0000259" key="7">
    <source>
        <dbReference type="Pfam" id="PF04130"/>
    </source>
</evidence>
<accession>A0ABR3GX66</accession>
<evidence type="ECO:0000256" key="3">
    <source>
        <dbReference type="ARBA" id="ARBA00022701"/>
    </source>
</evidence>
<dbReference type="Pfam" id="PF17681">
    <property type="entry name" value="GCP_N_terminal"/>
    <property type="match status" value="1"/>
</dbReference>
<dbReference type="InterPro" id="IPR042241">
    <property type="entry name" value="GCP_C_sf"/>
</dbReference>
<protein>
    <recommendedName>
        <fullName evidence="5">Spindle pole body component</fullName>
    </recommendedName>
</protein>
<proteinExistence type="inferred from homology"/>
<evidence type="ECO:0000256" key="6">
    <source>
        <dbReference type="SAM" id="MobiDB-lite"/>
    </source>
</evidence>